<dbReference type="EMBL" id="CP039371">
    <property type="protein sequence ID" value="QCI15140.1"/>
    <property type="molecule type" value="Genomic_DNA"/>
</dbReference>
<gene>
    <name evidence="1" type="ORF">E6B08_28940</name>
</gene>
<sequence length="62" mass="6682">MNARSPEHIPGRCWLLNPGAAVQPFRGARPLPHWIAIDCGGGLASRKGRKAAPLFLGAYCAW</sequence>
<accession>A0A4D6XK74</accession>
<protein>
    <submittedName>
        <fullName evidence="1">Uncharacterized protein</fullName>
    </submittedName>
</protein>
<organism evidence="1 2">
    <name type="scientific">Pseudomonas putida</name>
    <name type="common">Arthrobacter siderocapsulatus</name>
    <dbReference type="NCBI Taxonomy" id="303"/>
    <lineage>
        <taxon>Bacteria</taxon>
        <taxon>Pseudomonadati</taxon>
        <taxon>Pseudomonadota</taxon>
        <taxon>Gammaproteobacteria</taxon>
        <taxon>Pseudomonadales</taxon>
        <taxon>Pseudomonadaceae</taxon>
        <taxon>Pseudomonas</taxon>
    </lineage>
</organism>
<dbReference type="AlphaFoldDB" id="A0A4D6XK74"/>
<proteinExistence type="predicted"/>
<name>A0A4D6XK74_PSEPU</name>
<dbReference type="Proteomes" id="UP000298551">
    <property type="component" value="Chromosome"/>
</dbReference>
<reference evidence="2" key="1">
    <citation type="submission" date="2019-04" db="EMBL/GenBank/DDBJ databases">
        <title>Genome sequence of Pseudomonas putida 1290, an auxin catabolizing strain.</title>
        <authorList>
            <person name="Laird T.S."/>
            <person name="Leveau J.H.J."/>
        </authorList>
    </citation>
    <scope>NUCLEOTIDE SEQUENCE [LARGE SCALE GENOMIC DNA]</scope>
    <source>
        <strain evidence="2">1290</strain>
    </source>
</reference>
<dbReference type="OrthoDB" id="7031409at2"/>
<evidence type="ECO:0000313" key="2">
    <source>
        <dbReference type="Proteomes" id="UP000298551"/>
    </source>
</evidence>
<evidence type="ECO:0000313" key="1">
    <source>
        <dbReference type="EMBL" id="QCI15140.1"/>
    </source>
</evidence>